<reference evidence="12" key="1">
    <citation type="submission" date="2022-03" db="EMBL/GenBank/DDBJ databases">
        <authorList>
            <person name="Tunstrom K."/>
        </authorList>
    </citation>
    <scope>NUCLEOTIDE SEQUENCE</scope>
</reference>
<keyword evidence="7" id="KW-0809">Transit peptide</keyword>
<dbReference type="PIRSF" id="PIRSF027833">
    <property type="entry name" value="MtTFB2"/>
    <property type="match status" value="1"/>
</dbReference>
<keyword evidence="13" id="KW-1185">Reference proteome</keyword>
<evidence type="ECO:0000256" key="9">
    <source>
        <dbReference type="ARBA" id="ARBA00023128"/>
    </source>
</evidence>
<dbReference type="SUPFAM" id="SSF53335">
    <property type="entry name" value="S-adenosyl-L-methionine-dependent methyltransferases"/>
    <property type="match status" value="1"/>
</dbReference>
<evidence type="ECO:0000256" key="7">
    <source>
        <dbReference type="ARBA" id="ARBA00022946"/>
    </source>
</evidence>
<accession>A0AAU9U4X6</accession>
<dbReference type="InterPro" id="IPR029063">
    <property type="entry name" value="SAM-dependent_MTases_sf"/>
</dbReference>
<dbReference type="EMBL" id="CAKOGL010000014">
    <property type="protein sequence ID" value="CAH2094591.1"/>
    <property type="molecule type" value="Genomic_DNA"/>
</dbReference>
<proteinExistence type="inferred from homology"/>
<protein>
    <recommendedName>
        <fullName evidence="11">rRNA adenine N(6)-methyltransferase</fullName>
        <ecNumber evidence="11">2.1.1.-</ecNumber>
    </recommendedName>
</protein>
<dbReference type="GO" id="GO:0003723">
    <property type="term" value="F:RNA binding"/>
    <property type="evidence" value="ECO:0007669"/>
    <property type="project" value="UniProtKB-KW"/>
</dbReference>
<dbReference type="Proteomes" id="UP001153954">
    <property type="component" value="Unassembled WGS sequence"/>
</dbReference>
<keyword evidence="2 11" id="KW-0698">rRNA processing</keyword>
<evidence type="ECO:0000313" key="13">
    <source>
        <dbReference type="Proteomes" id="UP001153954"/>
    </source>
</evidence>
<dbReference type="GO" id="GO:0000179">
    <property type="term" value="F:rRNA (adenine-N6,N6-)-dimethyltransferase activity"/>
    <property type="evidence" value="ECO:0007669"/>
    <property type="project" value="TreeGrafter"/>
</dbReference>
<dbReference type="InterPro" id="IPR001737">
    <property type="entry name" value="KsgA/Erm"/>
</dbReference>
<organism evidence="12 13">
    <name type="scientific">Euphydryas editha</name>
    <name type="common">Edith's checkerspot</name>
    <dbReference type="NCBI Taxonomy" id="104508"/>
    <lineage>
        <taxon>Eukaryota</taxon>
        <taxon>Metazoa</taxon>
        <taxon>Ecdysozoa</taxon>
        <taxon>Arthropoda</taxon>
        <taxon>Hexapoda</taxon>
        <taxon>Insecta</taxon>
        <taxon>Pterygota</taxon>
        <taxon>Neoptera</taxon>
        <taxon>Endopterygota</taxon>
        <taxon>Lepidoptera</taxon>
        <taxon>Glossata</taxon>
        <taxon>Ditrysia</taxon>
        <taxon>Papilionoidea</taxon>
        <taxon>Nymphalidae</taxon>
        <taxon>Nymphalinae</taxon>
        <taxon>Euphydryas</taxon>
    </lineage>
</organism>
<evidence type="ECO:0000256" key="11">
    <source>
        <dbReference type="RuleBase" id="RU362106"/>
    </source>
</evidence>
<evidence type="ECO:0000256" key="8">
    <source>
        <dbReference type="ARBA" id="ARBA00023015"/>
    </source>
</evidence>
<comment type="caution">
    <text evidence="12">The sequence shown here is derived from an EMBL/GenBank/DDBJ whole genome shotgun (WGS) entry which is preliminary data.</text>
</comment>
<dbReference type="PANTHER" id="PTHR11727:SF13">
    <property type="entry name" value="DIMETHYLADENOSINE TRANSFERASE 2, MITOCHONDRIAL"/>
    <property type="match status" value="1"/>
</dbReference>
<dbReference type="Pfam" id="PF00398">
    <property type="entry name" value="RrnaAD"/>
    <property type="match status" value="1"/>
</dbReference>
<evidence type="ECO:0000256" key="3">
    <source>
        <dbReference type="ARBA" id="ARBA00022603"/>
    </source>
</evidence>
<name>A0AAU9U4X6_EUPED</name>
<evidence type="ECO:0000256" key="10">
    <source>
        <dbReference type="ARBA" id="ARBA00023163"/>
    </source>
</evidence>
<comment type="similarity">
    <text evidence="11">Belongs to the class I-like SAM-binding methyltransferase superfamily. rRNA adenine N(6)-methyltransferase family.</text>
</comment>
<sequence>MFINCECIMARKIPFYLLKTPVRLCHKINTNYAKQGTKVSQDVISYLESSPEYKNVIDIVPKSLLRKYKAPETMYLINRNTAKDITDILKKYINKDAPVVEVNPGLGYLTQELLQCQKNRIYLYETSNHFVQFLRELKTQYPERIKYKIADFFGMWKLAFQDKMDNGNRINELLEELATDDKDRILSIVGAMPSLSFVKHLINTIVFHNAINHLGRPDLYIVMPGHHYEFLADPAIQMNKHKSVPSLFQLLFDYEVLNKVPKVHFLPWTYASSTQKASVMDEFCLYLVKITQKSELPCLPSYLPLLWYFFKRHTFSSSTRVIPMLEQWIPGCGVWLITGQDPPDTNKELSPGKDDAQLPHMTIFTEFGDLNLQQKITIFKRFISWPEFEQCPFRVTMENNLPKFASQIDDDDDVKRNIVPHIDEIEPSDTETSPDTI</sequence>
<evidence type="ECO:0000313" key="12">
    <source>
        <dbReference type="EMBL" id="CAH2094591.1"/>
    </source>
</evidence>
<keyword evidence="3 11" id="KW-0489">Methyltransferase</keyword>
<evidence type="ECO:0000256" key="5">
    <source>
        <dbReference type="ARBA" id="ARBA00022691"/>
    </source>
</evidence>
<evidence type="ECO:0000256" key="6">
    <source>
        <dbReference type="ARBA" id="ARBA00022884"/>
    </source>
</evidence>
<dbReference type="GO" id="GO:0034246">
    <property type="term" value="F:mitochondrial transcription factor activity"/>
    <property type="evidence" value="ECO:0007669"/>
    <property type="project" value="TreeGrafter"/>
</dbReference>
<dbReference type="GO" id="GO:0006391">
    <property type="term" value="P:transcription initiation at mitochondrial promoter"/>
    <property type="evidence" value="ECO:0007669"/>
    <property type="project" value="TreeGrafter"/>
</dbReference>
<keyword evidence="9" id="KW-0496">Mitochondrion</keyword>
<keyword evidence="8" id="KW-0805">Transcription regulation</keyword>
<evidence type="ECO:0000256" key="4">
    <source>
        <dbReference type="ARBA" id="ARBA00022679"/>
    </source>
</evidence>
<evidence type="ECO:0000256" key="1">
    <source>
        <dbReference type="ARBA" id="ARBA00004173"/>
    </source>
</evidence>
<dbReference type="EC" id="2.1.1.-" evidence="11"/>
<dbReference type="AlphaFoldDB" id="A0AAU9U4X6"/>
<keyword evidence="10" id="KW-0804">Transcription</keyword>
<dbReference type="PANTHER" id="PTHR11727">
    <property type="entry name" value="DIMETHYLADENOSINE TRANSFERASE"/>
    <property type="match status" value="1"/>
</dbReference>
<keyword evidence="6" id="KW-0694">RNA-binding</keyword>
<keyword evidence="4 11" id="KW-0808">Transferase</keyword>
<comment type="subcellular location">
    <subcellularLocation>
        <location evidence="1">Mitochondrion</location>
    </subcellularLocation>
</comment>
<keyword evidence="5 11" id="KW-0949">S-adenosyl-L-methionine</keyword>
<evidence type="ECO:0000256" key="2">
    <source>
        <dbReference type="ARBA" id="ARBA00022552"/>
    </source>
</evidence>
<dbReference type="Gene3D" id="3.40.50.150">
    <property type="entry name" value="Vaccinia Virus protein VP39"/>
    <property type="match status" value="1"/>
</dbReference>
<gene>
    <name evidence="12" type="ORF">EEDITHA_LOCUS10145</name>
</gene>
<dbReference type="GO" id="GO:0005759">
    <property type="term" value="C:mitochondrial matrix"/>
    <property type="evidence" value="ECO:0007669"/>
    <property type="project" value="TreeGrafter"/>
</dbReference>